<dbReference type="PANTHER" id="PTHR23534:SF1">
    <property type="entry name" value="MAJOR FACILITATOR SUPERFAMILY PROTEIN"/>
    <property type="match status" value="1"/>
</dbReference>
<dbReference type="PROSITE" id="PS50850">
    <property type="entry name" value="MFS"/>
    <property type="match status" value="1"/>
</dbReference>
<dbReference type="GO" id="GO:0022857">
    <property type="term" value="F:transmembrane transporter activity"/>
    <property type="evidence" value="ECO:0007669"/>
    <property type="project" value="InterPro"/>
</dbReference>
<evidence type="ECO:0000256" key="4">
    <source>
        <dbReference type="SAM" id="Phobius"/>
    </source>
</evidence>
<feature type="domain" description="Major facilitator superfamily (MFS) profile" evidence="5">
    <location>
        <begin position="176"/>
        <end position="362"/>
    </location>
</feature>
<dbReference type="InterPro" id="IPR036259">
    <property type="entry name" value="MFS_trans_sf"/>
</dbReference>
<evidence type="ECO:0000256" key="1">
    <source>
        <dbReference type="ARBA" id="ARBA00022692"/>
    </source>
</evidence>
<dbReference type="SUPFAM" id="SSF103473">
    <property type="entry name" value="MFS general substrate transporter"/>
    <property type="match status" value="1"/>
</dbReference>
<dbReference type="KEGG" id="lmd:METH_16895"/>
<accession>V9VWM2</accession>
<name>V9VWM2_9RHOB</name>
<protein>
    <submittedName>
        <fullName evidence="6">MFS transporter</fullName>
    </submittedName>
</protein>
<feature type="transmembrane region" description="Helical" evidence="4">
    <location>
        <begin position="61"/>
        <end position="86"/>
    </location>
</feature>
<reference evidence="6 7" key="1">
    <citation type="submission" date="2013-09" db="EMBL/GenBank/DDBJ databases">
        <authorList>
            <consortium name="DOE Joint Genome Institute"/>
            <person name="Klenk H.-P."/>
            <person name="Huntemann M."/>
            <person name="Han J."/>
            <person name="Chen A."/>
            <person name="Kyrpides N."/>
            <person name="Mavromatis K."/>
            <person name="Markowitz V."/>
            <person name="Palaniappan K."/>
            <person name="Ivanova N."/>
            <person name="Schaumberg A."/>
            <person name="Pati A."/>
            <person name="Liolios K."/>
            <person name="Nordberg H.P."/>
            <person name="Cantor M.N."/>
            <person name="Hua S.X."/>
            <person name="Woyke T."/>
        </authorList>
    </citation>
    <scope>NUCLEOTIDE SEQUENCE [LARGE SCALE GENOMIC DNA]</scope>
    <source>
        <strain evidence="6 7">DSM 14336</strain>
    </source>
</reference>
<feature type="transmembrane region" description="Helical" evidence="4">
    <location>
        <begin position="12"/>
        <end position="30"/>
    </location>
</feature>
<dbReference type="EMBL" id="CP006773">
    <property type="protein sequence ID" value="AHD02124.1"/>
    <property type="molecule type" value="Genomic_DNA"/>
</dbReference>
<feature type="transmembrane region" description="Helical" evidence="4">
    <location>
        <begin position="241"/>
        <end position="261"/>
    </location>
</feature>
<keyword evidence="7" id="KW-1185">Reference proteome</keyword>
<keyword evidence="3 4" id="KW-0472">Membrane</keyword>
<feature type="transmembrane region" description="Helical" evidence="4">
    <location>
        <begin position="98"/>
        <end position="120"/>
    </location>
</feature>
<feature type="transmembrane region" description="Helical" evidence="4">
    <location>
        <begin position="175"/>
        <end position="195"/>
    </location>
</feature>
<dbReference type="PATRIC" id="fig|999552.6.peg.3366"/>
<evidence type="ECO:0000259" key="5">
    <source>
        <dbReference type="PROSITE" id="PS50850"/>
    </source>
</evidence>
<feature type="transmembrane region" description="Helical" evidence="4">
    <location>
        <begin position="328"/>
        <end position="347"/>
    </location>
</feature>
<dbReference type="PANTHER" id="PTHR23534">
    <property type="entry name" value="MFS PERMEASE"/>
    <property type="match status" value="1"/>
</dbReference>
<keyword evidence="1 4" id="KW-0812">Transmembrane</keyword>
<dbReference type="STRING" id="999552.METH_16895"/>
<evidence type="ECO:0000256" key="2">
    <source>
        <dbReference type="ARBA" id="ARBA00022989"/>
    </source>
</evidence>
<evidence type="ECO:0000313" key="6">
    <source>
        <dbReference type="EMBL" id="AHD02124.1"/>
    </source>
</evidence>
<dbReference type="AlphaFoldDB" id="V9VWM2"/>
<feature type="transmembrane region" description="Helical" evidence="4">
    <location>
        <begin position="37"/>
        <end position="55"/>
    </location>
</feature>
<dbReference type="HOGENOM" id="CLU_047644_2_0_5"/>
<gene>
    <name evidence="6" type="ORF">METH_16895</name>
</gene>
<evidence type="ECO:0000256" key="3">
    <source>
        <dbReference type="ARBA" id="ARBA00023136"/>
    </source>
</evidence>
<dbReference type="Proteomes" id="UP000018780">
    <property type="component" value="Chromosome"/>
</dbReference>
<keyword evidence="2 4" id="KW-1133">Transmembrane helix</keyword>
<dbReference type="Gene3D" id="1.20.1250.20">
    <property type="entry name" value="MFS general substrate transporter like domains"/>
    <property type="match status" value="1"/>
</dbReference>
<evidence type="ECO:0000313" key="7">
    <source>
        <dbReference type="Proteomes" id="UP000018780"/>
    </source>
</evidence>
<organism evidence="6 7">
    <name type="scientific">Leisingera methylohalidivorans DSM 14336</name>
    <dbReference type="NCBI Taxonomy" id="999552"/>
    <lineage>
        <taxon>Bacteria</taxon>
        <taxon>Pseudomonadati</taxon>
        <taxon>Pseudomonadota</taxon>
        <taxon>Alphaproteobacteria</taxon>
        <taxon>Rhodobacterales</taxon>
        <taxon>Roseobacteraceae</taxon>
        <taxon>Leisingera</taxon>
    </lineage>
</organism>
<dbReference type="InterPro" id="IPR020846">
    <property type="entry name" value="MFS_dom"/>
</dbReference>
<feature type="transmembrane region" description="Helical" evidence="4">
    <location>
        <begin position="132"/>
        <end position="154"/>
    </location>
</feature>
<feature type="transmembrane region" description="Helical" evidence="4">
    <location>
        <begin position="267"/>
        <end position="290"/>
    </location>
</feature>
<proteinExistence type="predicted"/>
<sequence length="362" mass="37054">MSPGEGLATLPVSIQLLAGLFTATPMSILMGARGRKAGFLLAALFAVLGGALAAYSLIHGLFALLCFAHALLGAAVVSFGLFRFAAAELVAAPQQAKAISLTLGSGLVAALLAPEVFRLFKDSLAPVPLAGAYLAVSAIALAGMLPIAAAKFAPPQPKAGKDKSRGQTAALWNRPRLLWAILCGVGSFAGMMLLMTPTPLAMVGCGFSDVQAADVIRWHVVAMFAPSFFTGSLITRFGANAIVATGAVLLALSGLTALAGIELVHFYVSLVLLGLGWNFGFVGATTLLNSELMDSEKSLFQGINDTGIALGAAIASFSSGLMIASVGWAMIAAALLGFAAVVAFSSFKQRQAVSNTSSLVQY</sequence>